<comment type="caution">
    <text evidence="4">The sequence shown here is derived from an EMBL/GenBank/DDBJ whole genome shotgun (WGS) entry which is preliminary data.</text>
</comment>
<evidence type="ECO:0000313" key="4">
    <source>
        <dbReference type="EMBL" id="OAF13011.1"/>
    </source>
</evidence>
<dbReference type="STRING" id="1505087.AYJ54_45570"/>
<feature type="domain" description="N-acetyltransferase" evidence="3">
    <location>
        <begin position="5"/>
        <end position="154"/>
    </location>
</feature>
<evidence type="ECO:0000313" key="5">
    <source>
        <dbReference type="Proteomes" id="UP000076959"/>
    </source>
</evidence>
<dbReference type="PANTHER" id="PTHR43877">
    <property type="entry name" value="AMINOALKYLPHOSPHONATE N-ACETYLTRANSFERASE-RELATED-RELATED"/>
    <property type="match status" value="1"/>
</dbReference>
<name>A0A176YZY6_9BRAD</name>
<dbReference type="RefSeq" id="WP_063698620.1">
    <property type="nucleotide sequence ID" value="NZ_LUUB01000038.1"/>
</dbReference>
<evidence type="ECO:0000259" key="3">
    <source>
        <dbReference type="PROSITE" id="PS51186"/>
    </source>
</evidence>
<dbReference type="OrthoDB" id="7205533at2"/>
<dbReference type="CDD" id="cd04301">
    <property type="entry name" value="NAT_SF"/>
    <property type="match status" value="1"/>
</dbReference>
<proteinExistence type="predicted"/>
<dbReference type="Gene3D" id="3.40.630.30">
    <property type="match status" value="1"/>
</dbReference>
<dbReference type="InterPro" id="IPR050832">
    <property type="entry name" value="Bact_Acetyltransf"/>
</dbReference>
<evidence type="ECO:0000256" key="2">
    <source>
        <dbReference type="ARBA" id="ARBA00023315"/>
    </source>
</evidence>
<dbReference type="AlphaFoldDB" id="A0A176YZY6"/>
<keyword evidence="1" id="KW-0808">Transferase</keyword>
<dbReference type="InterPro" id="IPR016181">
    <property type="entry name" value="Acyl_CoA_acyltransferase"/>
</dbReference>
<dbReference type="GO" id="GO:0016747">
    <property type="term" value="F:acyltransferase activity, transferring groups other than amino-acyl groups"/>
    <property type="evidence" value="ECO:0007669"/>
    <property type="project" value="InterPro"/>
</dbReference>
<accession>A0A176YZY6</accession>
<keyword evidence="5" id="KW-1185">Reference proteome</keyword>
<sequence>MAELYSIRGAKPEDQRRLTRLCVRATAQAGYDEAFIDRVMPALTITMPLITGGYVRVAEDAAGEAVGVVTVKPTAVPGIAQLDGIFVDPPFWKRGVGRVLFEAAVKRAKELKAGALVIYADPSAEGFYKRMGAIRIGEGPFYYSPELILPHLLYIVSRDA</sequence>
<dbReference type="PROSITE" id="PS51186">
    <property type="entry name" value="GNAT"/>
    <property type="match status" value="1"/>
</dbReference>
<evidence type="ECO:0000256" key="1">
    <source>
        <dbReference type="ARBA" id="ARBA00022679"/>
    </source>
</evidence>
<dbReference type="Proteomes" id="UP000076959">
    <property type="component" value="Unassembled WGS sequence"/>
</dbReference>
<gene>
    <name evidence="4" type="ORF">AYJ54_45570</name>
</gene>
<dbReference type="SUPFAM" id="SSF55729">
    <property type="entry name" value="Acyl-CoA N-acyltransferases (Nat)"/>
    <property type="match status" value="1"/>
</dbReference>
<reference evidence="4 5" key="1">
    <citation type="submission" date="2016-03" db="EMBL/GenBank/DDBJ databases">
        <title>Draft Genome Sequence of the Strain BR 10245 (Bradyrhizobium sp.) isolated from nodules of Centrolobium paraense.</title>
        <authorList>
            <person name="Simoes-Araujo J.L.Sr."/>
            <person name="Barauna A.C."/>
            <person name="Silva K."/>
            <person name="Zilli J.E."/>
        </authorList>
    </citation>
    <scope>NUCLEOTIDE SEQUENCE [LARGE SCALE GENOMIC DNA]</scope>
    <source>
        <strain evidence="4 5">BR 10245</strain>
    </source>
</reference>
<keyword evidence="2" id="KW-0012">Acyltransferase</keyword>
<protein>
    <recommendedName>
        <fullName evidence="3">N-acetyltransferase domain-containing protein</fullName>
    </recommendedName>
</protein>
<organism evidence="4 5">
    <name type="scientific">Bradyrhizobium centrolobii</name>
    <dbReference type="NCBI Taxonomy" id="1505087"/>
    <lineage>
        <taxon>Bacteria</taxon>
        <taxon>Pseudomonadati</taxon>
        <taxon>Pseudomonadota</taxon>
        <taxon>Alphaproteobacteria</taxon>
        <taxon>Hyphomicrobiales</taxon>
        <taxon>Nitrobacteraceae</taxon>
        <taxon>Bradyrhizobium</taxon>
    </lineage>
</organism>
<dbReference type="PANTHER" id="PTHR43877:SF1">
    <property type="entry name" value="ACETYLTRANSFERASE"/>
    <property type="match status" value="1"/>
</dbReference>
<dbReference type="EMBL" id="LUUB01000038">
    <property type="protein sequence ID" value="OAF13011.1"/>
    <property type="molecule type" value="Genomic_DNA"/>
</dbReference>
<dbReference type="InterPro" id="IPR000182">
    <property type="entry name" value="GNAT_dom"/>
</dbReference>
<dbReference type="Pfam" id="PF00583">
    <property type="entry name" value="Acetyltransf_1"/>
    <property type="match status" value="1"/>
</dbReference>